<proteinExistence type="predicted"/>
<organism evidence="2 3">
    <name type="scientific">Heligmosomoides polygyrus</name>
    <name type="common">Parasitic roundworm</name>
    <dbReference type="NCBI Taxonomy" id="6339"/>
    <lineage>
        <taxon>Eukaryota</taxon>
        <taxon>Metazoa</taxon>
        <taxon>Ecdysozoa</taxon>
        <taxon>Nematoda</taxon>
        <taxon>Chromadorea</taxon>
        <taxon>Rhabditida</taxon>
        <taxon>Rhabditina</taxon>
        <taxon>Rhabditomorpha</taxon>
        <taxon>Strongyloidea</taxon>
        <taxon>Heligmosomidae</taxon>
        <taxon>Heligmosomoides</taxon>
    </lineage>
</organism>
<dbReference type="AlphaFoldDB" id="A0A183G1G2"/>
<dbReference type="EMBL" id="UZAH01028658">
    <property type="protein sequence ID" value="VDP01557.1"/>
    <property type="molecule type" value="Genomic_DNA"/>
</dbReference>
<sequence length="137" mass="15008">MCSARRLQLDRQRVVHTGPFPATCPCSWDHLSRLELVLEQVLVSEQPLVAQAQFWLSVACDPCHKNGPEAPPARCFRALFTSQQATLFALLSCLFRKQGDCFVWIAGKSPGTPSPGQLSGPVISSSSVSFCLARLLH</sequence>
<protein>
    <submittedName>
        <fullName evidence="3">cDNA</fullName>
    </submittedName>
</protein>
<gene>
    <name evidence="1" type="ORF">HPBE_LOCUS15028</name>
</gene>
<keyword evidence="2" id="KW-1185">Reference proteome</keyword>
<evidence type="ECO:0000313" key="2">
    <source>
        <dbReference type="Proteomes" id="UP000050761"/>
    </source>
</evidence>
<dbReference type="Proteomes" id="UP000050761">
    <property type="component" value="Unassembled WGS sequence"/>
</dbReference>
<reference evidence="3" key="2">
    <citation type="submission" date="2019-09" db="UniProtKB">
        <authorList>
            <consortium name="WormBaseParasite"/>
        </authorList>
    </citation>
    <scope>IDENTIFICATION</scope>
</reference>
<accession>A0A183G1G2</accession>
<reference evidence="1 2" key="1">
    <citation type="submission" date="2018-11" db="EMBL/GenBank/DDBJ databases">
        <authorList>
            <consortium name="Pathogen Informatics"/>
        </authorList>
    </citation>
    <scope>NUCLEOTIDE SEQUENCE [LARGE SCALE GENOMIC DNA]</scope>
</reference>
<accession>A0A3P7ZHU2</accession>
<evidence type="ECO:0000313" key="1">
    <source>
        <dbReference type="EMBL" id="VDP01557.1"/>
    </source>
</evidence>
<dbReference type="WBParaSite" id="HPBE_0001502701-mRNA-1">
    <property type="protein sequence ID" value="HPBE_0001502701-mRNA-1"/>
    <property type="gene ID" value="HPBE_0001502701"/>
</dbReference>
<name>A0A183G1G2_HELPZ</name>
<evidence type="ECO:0000313" key="3">
    <source>
        <dbReference type="WBParaSite" id="HPBE_0001502701-mRNA-1"/>
    </source>
</evidence>